<organism evidence="2 3">
    <name type="scientific">Knufia fluminis</name>
    <dbReference type="NCBI Taxonomy" id="191047"/>
    <lineage>
        <taxon>Eukaryota</taxon>
        <taxon>Fungi</taxon>
        <taxon>Dikarya</taxon>
        <taxon>Ascomycota</taxon>
        <taxon>Pezizomycotina</taxon>
        <taxon>Eurotiomycetes</taxon>
        <taxon>Chaetothyriomycetidae</taxon>
        <taxon>Chaetothyriales</taxon>
        <taxon>Trichomeriaceae</taxon>
        <taxon>Knufia</taxon>
    </lineage>
</organism>
<dbReference type="InterPro" id="IPR018028">
    <property type="entry name" value="Catalase"/>
</dbReference>
<dbReference type="PANTHER" id="PTHR11465:SF62">
    <property type="entry name" value="CATALASE T"/>
    <property type="match status" value="1"/>
</dbReference>
<evidence type="ECO:0000259" key="1">
    <source>
        <dbReference type="SMART" id="SM01060"/>
    </source>
</evidence>
<evidence type="ECO:0000313" key="3">
    <source>
        <dbReference type="Proteomes" id="UP001316803"/>
    </source>
</evidence>
<dbReference type="GO" id="GO:0005777">
    <property type="term" value="C:peroxisome"/>
    <property type="evidence" value="ECO:0007669"/>
    <property type="project" value="TreeGrafter"/>
</dbReference>
<dbReference type="GO" id="GO:0020037">
    <property type="term" value="F:heme binding"/>
    <property type="evidence" value="ECO:0007669"/>
    <property type="project" value="InterPro"/>
</dbReference>
<dbReference type="GO" id="GO:0005739">
    <property type="term" value="C:mitochondrion"/>
    <property type="evidence" value="ECO:0007669"/>
    <property type="project" value="TreeGrafter"/>
</dbReference>
<dbReference type="Pfam" id="PF00199">
    <property type="entry name" value="Catalase"/>
    <property type="match status" value="1"/>
</dbReference>
<dbReference type="PANTHER" id="PTHR11465">
    <property type="entry name" value="CATALASE"/>
    <property type="match status" value="1"/>
</dbReference>
<dbReference type="CDD" id="cd08153">
    <property type="entry name" value="srpA_like"/>
    <property type="match status" value="1"/>
</dbReference>
<keyword evidence="3" id="KW-1185">Reference proteome</keyword>
<dbReference type="Gene3D" id="2.40.180.10">
    <property type="entry name" value="Catalase core domain"/>
    <property type="match status" value="1"/>
</dbReference>
<dbReference type="InterPro" id="IPR011614">
    <property type="entry name" value="Catalase_core"/>
</dbReference>
<dbReference type="GO" id="GO:0042744">
    <property type="term" value="P:hydrogen peroxide catabolic process"/>
    <property type="evidence" value="ECO:0007669"/>
    <property type="project" value="TreeGrafter"/>
</dbReference>
<dbReference type="PROSITE" id="PS51402">
    <property type="entry name" value="CATALASE_3"/>
    <property type="match status" value="1"/>
</dbReference>
<comment type="caution">
    <text evidence="2">The sequence shown here is derived from an EMBL/GenBank/DDBJ whole genome shotgun (WGS) entry which is preliminary data.</text>
</comment>
<protein>
    <recommendedName>
        <fullName evidence="1">Catalase core domain-containing protein</fullName>
    </recommendedName>
</protein>
<sequence>MPLSTNDKTNEVAGATVKQLHDIFGAHSGYRPAHAKGLLVSGTFTPTEEAKTLSKAPHFNNDSTSVVVRYSSSTGLPQLPDTDPNGDPRGMATRFFLGSDRKHTDIIAHSTPFFPVNNGEDFLNFFKAVAAGTVPDFLGSHPAALAFVQAPKPTPKSFATEAYYGVNAFKLISADGKETFVRYRVMPDAGHQTYDTAELEGKSSDFLHEELRERLNSGTSSLSLMAQIAESDDPTNDATIHWPEERKQVKLGTITLEKVVEDSDELQRTLIFDPVPRVDGVDASDDPLIDFRASVYLQSGKERRAAGGYNPEKLPKFVPEAAKVAT</sequence>
<dbReference type="EMBL" id="JAKLMC020000009">
    <property type="protein sequence ID" value="KAK5954172.1"/>
    <property type="molecule type" value="Genomic_DNA"/>
</dbReference>
<dbReference type="AlphaFoldDB" id="A0AAN8INH4"/>
<dbReference type="GO" id="GO:0042542">
    <property type="term" value="P:response to hydrogen peroxide"/>
    <property type="evidence" value="ECO:0007669"/>
    <property type="project" value="TreeGrafter"/>
</dbReference>
<dbReference type="SMART" id="SM01060">
    <property type="entry name" value="Catalase"/>
    <property type="match status" value="1"/>
</dbReference>
<name>A0AAN8INH4_9EURO</name>
<accession>A0AAN8INH4</accession>
<dbReference type="GO" id="GO:0004096">
    <property type="term" value="F:catalase activity"/>
    <property type="evidence" value="ECO:0007669"/>
    <property type="project" value="InterPro"/>
</dbReference>
<dbReference type="Gene3D" id="1.20.1280.120">
    <property type="match status" value="1"/>
</dbReference>
<dbReference type="SUPFAM" id="SSF56634">
    <property type="entry name" value="Heme-dependent catalase-like"/>
    <property type="match status" value="1"/>
</dbReference>
<dbReference type="InterPro" id="IPR024168">
    <property type="entry name" value="Catalase_SrpA-type_pred"/>
</dbReference>
<dbReference type="InterPro" id="IPR020835">
    <property type="entry name" value="Catalase_sf"/>
</dbReference>
<proteinExistence type="predicted"/>
<feature type="domain" description="Catalase core" evidence="1">
    <location>
        <begin position="5"/>
        <end position="326"/>
    </location>
</feature>
<reference evidence="2 3" key="1">
    <citation type="submission" date="2022-12" db="EMBL/GenBank/DDBJ databases">
        <title>Genomic features and morphological characterization of a novel Knufia sp. strain isolated from spacecraft assembly facility.</title>
        <authorList>
            <person name="Teixeira M."/>
            <person name="Chander A.M."/>
            <person name="Stajich J.E."/>
            <person name="Venkateswaran K."/>
        </authorList>
    </citation>
    <scope>NUCLEOTIDE SEQUENCE [LARGE SCALE GENOMIC DNA]</scope>
    <source>
        <strain evidence="2 3">FJI-L2-BK-P2</strain>
    </source>
</reference>
<evidence type="ECO:0000313" key="2">
    <source>
        <dbReference type="EMBL" id="KAK5954172.1"/>
    </source>
</evidence>
<gene>
    <name evidence="2" type="ORF">OHC33_004745</name>
</gene>
<dbReference type="PIRSF" id="PIRSF000296">
    <property type="entry name" value="SrpA"/>
    <property type="match status" value="1"/>
</dbReference>
<dbReference type="Proteomes" id="UP001316803">
    <property type="component" value="Unassembled WGS sequence"/>
</dbReference>